<organism evidence="2 3">
    <name type="scientific">Portunus trituberculatus</name>
    <name type="common">Swimming crab</name>
    <name type="synonym">Neptunus trituberculatus</name>
    <dbReference type="NCBI Taxonomy" id="210409"/>
    <lineage>
        <taxon>Eukaryota</taxon>
        <taxon>Metazoa</taxon>
        <taxon>Ecdysozoa</taxon>
        <taxon>Arthropoda</taxon>
        <taxon>Crustacea</taxon>
        <taxon>Multicrustacea</taxon>
        <taxon>Malacostraca</taxon>
        <taxon>Eumalacostraca</taxon>
        <taxon>Eucarida</taxon>
        <taxon>Decapoda</taxon>
        <taxon>Pleocyemata</taxon>
        <taxon>Brachyura</taxon>
        <taxon>Eubrachyura</taxon>
        <taxon>Portunoidea</taxon>
        <taxon>Portunidae</taxon>
        <taxon>Portuninae</taxon>
        <taxon>Portunus</taxon>
    </lineage>
</organism>
<gene>
    <name evidence="2" type="ORF">E2C01_102519</name>
</gene>
<name>A0A5B7KPD1_PORTR</name>
<dbReference type="EMBL" id="VSRR010152542">
    <property type="protein sequence ID" value="MPD06695.1"/>
    <property type="molecule type" value="Genomic_DNA"/>
</dbReference>
<accession>A0A5B7KPD1</accession>
<dbReference type="AlphaFoldDB" id="A0A5B7KPD1"/>
<feature type="region of interest" description="Disordered" evidence="1">
    <location>
        <begin position="1"/>
        <end position="23"/>
    </location>
</feature>
<feature type="compositionally biased region" description="Basic and acidic residues" evidence="1">
    <location>
        <begin position="12"/>
        <end position="22"/>
    </location>
</feature>
<evidence type="ECO:0000313" key="3">
    <source>
        <dbReference type="Proteomes" id="UP000324222"/>
    </source>
</evidence>
<reference evidence="2 3" key="1">
    <citation type="submission" date="2019-05" db="EMBL/GenBank/DDBJ databases">
        <title>Another draft genome of Portunus trituberculatus and its Hox gene families provides insights of decapod evolution.</title>
        <authorList>
            <person name="Jeong J.-H."/>
            <person name="Song I."/>
            <person name="Kim S."/>
            <person name="Choi T."/>
            <person name="Kim D."/>
            <person name="Ryu S."/>
            <person name="Kim W."/>
        </authorList>
    </citation>
    <scope>NUCLEOTIDE SEQUENCE [LARGE SCALE GENOMIC DNA]</scope>
    <source>
        <tissue evidence="2">Muscle</tissue>
    </source>
</reference>
<comment type="caution">
    <text evidence="2">The sequence shown here is derived from an EMBL/GenBank/DDBJ whole genome shotgun (WGS) entry which is preliminary data.</text>
</comment>
<evidence type="ECO:0000256" key="1">
    <source>
        <dbReference type="SAM" id="MobiDB-lite"/>
    </source>
</evidence>
<feature type="compositionally biased region" description="Basic and acidic residues" evidence="1">
    <location>
        <begin position="42"/>
        <end position="54"/>
    </location>
</feature>
<keyword evidence="3" id="KW-1185">Reference proteome</keyword>
<feature type="compositionally biased region" description="Polar residues" evidence="1">
    <location>
        <begin position="1"/>
        <end position="11"/>
    </location>
</feature>
<proteinExistence type="predicted"/>
<sequence length="61" mass="7146">MLWTSRNTAAQEKQKEEYDSRMKKGVRAFHIESGISVLKMNMRNETRKGGKTEPKWTGPYK</sequence>
<evidence type="ECO:0000313" key="2">
    <source>
        <dbReference type="EMBL" id="MPD06695.1"/>
    </source>
</evidence>
<protein>
    <submittedName>
        <fullName evidence="2">Uncharacterized protein</fullName>
    </submittedName>
</protein>
<feature type="region of interest" description="Disordered" evidence="1">
    <location>
        <begin position="40"/>
        <end position="61"/>
    </location>
</feature>
<dbReference type="Proteomes" id="UP000324222">
    <property type="component" value="Unassembled WGS sequence"/>
</dbReference>